<feature type="transmembrane region" description="Helical" evidence="5">
    <location>
        <begin position="46"/>
        <end position="68"/>
    </location>
</feature>
<evidence type="ECO:0000259" key="6">
    <source>
        <dbReference type="PROSITE" id="PS50043"/>
    </source>
</evidence>
<feature type="transmembrane region" description="Helical" evidence="5">
    <location>
        <begin position="136"/>
        <end position="154"/>
    </location>
</feature>
<comment type="caution">
    <text evidence="7">The sequence shown here is derived from an EMBL/GenBank/DDBJ whole genome shotgun (WGS) entry which is preliminary data.</text>
</comment>
<keyword evidence="2" id="KW-0238">DNA-binding</keyword>
<reference evidence="7" key="1">
    <citation type="submission" date="2018-08" db="EMBL/GenBank/DDBJ databases">
        <title>Murine metabolic-syndrome-specific gut microbial biobank.</title>
        <authorList>
            <person name="Liu C."/>
        </authorList>
    </citation>
    <scope>NUCLEOTIDE SEQUENCE [LARGE SCALE GENOMIC DNA]</scope>
    <source>
        <strain evidence="7">Z82</strain>
    </source>
</reference>
<feature type="compositionally biased region" description="Basic and acidic residues" evidence="4">
    <location>
        <begin position="410"/>
        <end position="425"/>
    </location>
</feature>
<proteinExistence type="predicted"/>
<protein>
    <submittedName>
        <fullName evidence="7">LuxR family transcriptional regulator</fullName>
    </submittedName>
</protein>
<dbReference type="InterPro" id="IPR036388">
    <property type="entry name" value="WH-like_DNA-bd_sf"/>
</dbReference>
<evidence type="ECO:0000256" key="1">
    <source>
        <dbReference type="ARBA" id="ARBA00023015"/>
    </source>
</evidence>
<keyword evidence="5" id="KW-0812">Transmembrane</keyword>
<dbReference type="SMART" id="SM00421">
    <property type="entry name" value="HTH_LUXR"/>
    <property type="match status" value="1"/>
</dbReference>
<organism evidence="7">
    <name type="scientific">Muribaculaceae bacterium Z82</name>
    <dbReference type="NCBI Taxonomy" id="2304548"/>
    <lineage>
        <taxon>Bacteria</taxon>
        <taxon>Pseudomonadati</taxon>
        <taxon>Bacteroidota</taxon>
        <taxon>Bacteroidia</taxon>
        <taxon>Bacteroidales</taxon>
        <taxon>Muribaculaceae</taxon>
    </lineage>
</organism>
<dbReference type="GO" id="GO:0003677">
    <property type="term" value="F:DNA binding"/>
    <property type="evidence" value="ECO:0007669"/>
    <property type="project" value="UniProtKB-KW"/>
</dbReference>
<feature type="transmembrane region" description="Helical" evidence="5">
    <location>
        <begin position="353"/>
        <end position="374"/>
    </location>
</feature>
<dbReference type="SUPFAM" id="SSF46894">
    <property type="entry name" value="C-terminal effector domain of the bipartite response regulators"/>
    <property type="match status" value="1"/>
</dbReference>
<dbReference type="InterPro" id="IPR016032">
    <property type="entry name" value="Sig_transdc_resp-reg_C-effctor"/>
</dbReference>
<feature type="domain" description="HTH luxR-type" evidence="6">
    <location>
        <begin position="449"/>
        <end position="514"/>
    </location>
</feature>
<feature type="compositionally biased region" description="Basic and acidic residues" evidence="4">
    <location>
        <begin position="441"/>
        <end position="455"/>
    </location>
</feature>
<sequence length="516" mass="56476">MTTQRAKQLLKGLRIHHLGFGFFWAVTFAAISGFSGNEAQLGLWGAYSSVYQVTLPLCIGVLGIFYGLRRTEIPEWWSGVGCFMLSGALFLYYLVFQFQAGGQAECIAAGVLMGGASGIFFLMWELFYVTEGEQHAVVCIPLSAAMSVGIYLLLTLLPRTLSMFCTVIVLPLLCLLTLQKSLSEIQMYEPRRLNRTEIRRVAGDLWQPVVCVCALAFTWKLVTRLSTGGAEWYTWAALIGFVAASLLVVGLELFLSRGFNVMRIYQVLFPVLTVAFLLPLLFGEHYASPLVATSNFSFEVLNLLLIITCAVYTMRNELPSTPLYALCIGPTLLAMAIGSQTAALAGPATAGDIAQGTSILVVCLVLLAAVMAVVGSGKDRAPASLSEDEIMERPKRLRAGGSGLRRRKAKRDEQDVKSAAEHESETTEATTDDSEPDASVSDDRHPIGEHLKEHGLSAREVEVAELLMRGNRVSAIASRLYISENTVRGHAKNIYRKLGVHNRQELIDLGERLNQA</sequence>
<dbReference type="PROSITE" id="PS00622">
    <property type="entry name" value="HTH_LUXR_1"/>
    <property type="match status" value="1"/>
</dbReference>
<keyword evidence="3" id="KW-0804">Transcription</keyword>
<dbReference type="InterPro" id="IPR000792">
    <property type="entry name" value="Tscrpt_reg_LuxR_C"/>
</dbReference>
<dbReference type="GO" id="GO:0006355">
    <property type="term" value="P:regulation of DNA-templated transcription"/>
    <property type="evidence" value="ECO:0007669"/>
    <property type="project" value="InterPro"/>
</dbReference>
<feature type="transmembrane region" description="Helical" evidence="5">
    <location>
        <begin position="107"/>
        <end position="129"/>
    </location>
</feature>
<feature type="transmembrane region" description="Helical" evidence="5">
    <location>
        <begin position="295"/>
        <end position="314"/>
    </location>
</feature>
<evidence type="ECO:0000256" key="4">
    <source>
        <dbReference type="SAM" id="MobiDB-lite"/>
    </source>
</evidence>
<feature type="transmembrane region" description="Helical" evidence="5">
    <location>
        <begin position="232"/>
        <end position="255"/>
    </location>
</feature>
<dbReference type="PANTHER" id="PTHR44688">
    <property type="entry name" value="DNA-BINDING TRANSCRIPTIONAL ACTIVATOR DEVR_DOSR"/>
    <property type="match status" value="1"/>
</dbReference>
<evidence type="ECO:0000256" key="2">
    <source>
        <dbReference type="ARBA" id="ARBA00023125"/>
    </source>
</evidence>
<feature type="transmembrane region" description="Helical" evidence="5">
    <location>
        <begin position="12"/>
        <end position="34"/>
    </location>
</feature>
<dbReference type="PROSITE" id="PS50043">
    <property type="entry name" value="HTH_LUXR_2"/>
    <property type="match status" value="1"/>
</dbReference>
<feature type="transmembrane region" description="Helical" evidence="5">
    <location>
        <begin position="160"/>
        <end position="178"/>
    </location>
</feature>
<feature type="transmembrane region" description="Helical" evidence="5">
    <location>
        <begin position="201"/>
        <end position="220"/>
    </location>
</feature>
<dbReference type="Pfam" id="PF00196">
    <property type="entry name" value="GerE"/>
    <property type="match status" value="1"/>
</dbReference>
<name>A0A7C9NA06_9BACT</name>
<evidence type="ECO:0000256" key="3">
    <source>
        <dbReference type="ARBA" id="ARBA00023163"/>
    </source>
</evidence>
<dbReference type="AlphaFoldDB" id="A0A7C9NA06"/>
<feature type="transmembrane region" description="Helical" evidence="5">
    <location>
        <begin position="75"/>
        <end position="95"/>
    </location>
</feature>
<keyword evidence="5" id="KW-1133">Transmembrane helix</keyword>
<dbReference type="Gene3D" id="1.10.10.10">
    <property type="entry name" value="Winged helix-like DNA-binding domain superfamily/Winged helix DNA-binding domain"/>
    <property type="match status" value="1"/>
</dbReference>
<evidence type="ECO:0000313" key="7">
    <source>
        <dbReference type="EMBL" id="NBI33823.1"/>
    </source>
</evidence>
<dbReference type="EMBL" id="QWKH01000007">
    <property type="protein sequence ID" value="NBI33823.1"/>
    <property type="molecule type" value="Genomic_DNA"/>
</dbReference>
<keyword evidence="1" id="KW-0805">Transcription regulation</keyword>
<evidence type="ECO:0000256" key="5">
    <source>
        <dbReference type="SAM" id="Phobius"/>
    </source>
</evidence>
<dbReference type="PANTHER" id="PTHR44688:SF16">
    <property type="entry name" value="DNA-BINDING TRANSCRIPTIONAL ACTIVATOR DEVR_DOSR"/>
    <property type="match status" value="1"/>
</dbReference>
<feature type="transmembrane region" description="Helical" evidence="5">
    <location>
        <begin position="267"/>
        <end position="283"/>
    </location>
</feature>
<keyword evidence="5" id="KW-0472">Membrane</keyword>
<dbReference type="PRINTS" id="PR00038">
    <property type="entry name" value="HTHLUXR"/>
</dbReference>
<feature type="transmembrane region" description="Helical" evidence="5">
    <location>
        <begin position="323"/>
        <end position="347"/>
    </location>
</feature>
<accession>A0A7C9NA06</accession>
<dbReference type="CDD" id="cd06170">
    <property type="entry name" value="LuxR_C_like"/>
    <property type="match status" value="1"/>
</dbReference>
<feature type="region of interest" description="Disordered" evidence="4">
    <location>
        <begin position="383"/>
        <end position="455"/>
    </location>
</feature>
<gene>
    <name evidence="7" type="ORF">D1639_01980</name>
</gene>